<dbReference type="PANTHER" id="PTHR43414">
    <property type="entry name" value="MULTIDRUG RESISTANCE PROTEIN MDTG"/>
    <property type="match status" value="1"/>
</dbReference>
<evidence type="ECO:0000256" key="2">
    <source>
        <dbReference type="ARBA" id="ARBA00022448"/>
    </source>
</evidence>
<dbReference type="Gene3D" id="1.20.1250.20">
    <property type="entry name" value="MFS general substrate transporter like domains"/>
    <property type="match status" value="1"/>
</dbReference>
<name>A1HML9_9FIRM</name>
<dbReference type="PANTHER" id="PTHR43414:SF6">
    <property type="entry name" value="MULTIDRUG RESISTANCE PROTEIN MDTG"/>
    <property type="match status" value="1"/>
</dbReference>
<dbReference type="SUPFAM" id="SSF103473">
    <property type="entry name" value="MFS general substrate transporter"/>
    <property type="match status" value="1"/>
</dbReference>
<evidence type="ECO:0000256" key="4">
    <source>
        <dbReference type="ARBA" id="ARBA00022692"/>
    </source>
</evidence>
<feature type="transmembrane region" description="Helical" evidence="7">
    <location>
        <begin position="62"/>
        <end position="82"/>
    </location>
</feature>
<dbReference type="InterPro" id="IPR036259">
    <property type="entry name" value="MFS_trans_sf"/>
</dbReference>
<evidence type="ECO:0000256" key="1">
    <source>
        <dbReference type="ARBA" id="ARBA00004651"/>
    </source>
</evidence>
<comment type="caution">
    <text evidence="9">The sequence shown here is derived from an EMBL/GenBank/DDBJ whole genome shotgun (WGS) entry which is preliminary data.</text>
</comment>
<feature type="domain" description="Major facilitator superfamily (MFS) profile" evidence="8">
    <location>
        <begin position="1"/>
        <end position="152"/>
    </location>
</feature>
<feature type="transmembrane region" description="Helical" evidence="7">
    <location>
        <begin position="29"/>
        <end position="50"/>
    </location>
</feature>
<organism evidence="9 10">
    <name type="scientific">Thermosinus carboxydivorans Nor1</name>
    <dbReference type="NCBI Taxonomy" id="401526"/>
    <lineage>
        <taxon>Bacteria</taxon>
        <taxon>Bacillati</taxon>
        <taxon>Bacillota</taxon>
        <taxon>Negativicutes</taxon>
        <taxon>Selenomonadales</taxon>
        <taxon>Sporomusaceae</taxon>
        <taxon>Thermosinus</taxon>
    </lineage>
</organism>
<keyword evidence="4 7" id="KW-0812">Transmembrane</keyword>
<dbReference type="Proteomes" id="UP000005139">
    <property type="component" value="Unassembled WGS sequence"/>
</dbReference>
<comment type="subcellular location">
    <subcellularLocation>
        <location evidence="1">Cell membrane</location>
        <topology evidence="1">Multi-pass membrane protein</topology>
    </subcellularLocation>
</comment>
<gene>
    <name evidence="9" type="ORF">TcarDRAFT_2207</name>
</gene>
<evidence type="ECO:0000256" key="6">
    <source>
        <dbReference type="ARBA" id="ARBA00023136"/>
    </source>
</evidence>
<accession>A1HML9</accession>
<feature type="transmembrane region" description="Helical" evidence="7">
    <location>
        <begin position="120"/>
        <end position="138"/>
    </location>
</feature>
<dbReference type="InterPro" id="IPR020846">
    <property type="entry name" value="MFS_dom"/>
</dbReference>
<keyword evidence="2" id="KW-0813">Transport</keyword>
<reference evidence="9 10" key="2">
    <citation type="submission" date="2007-01" db="EMBL/GenBank/DDBJ databases">
        <title>Sequencing of the draft genome and assembly of Thermosinus carboxydivorans Nor1.</title>
        <authorList>
            <consortium name="US DOE Joint Genome Institute (JGI-PGF)"/>
            <person name="Copeland A."/>
            <person name="Lucas S."/>
            <person name="Lapidus A."/>
            <person name="Barry K."/>
            <person name="Glavina del Rio T."/>
            <person name="Dalin E."/>
            <person name="Tice H."/>
            <person name="Bruce D."/>
            <person name="Pitluck S."/>
            <person name="Richardson P."/>
        </authorList>
    </citation>
    <scope>NUCLEOTIDE SEQUENCE [LARGE SCALE GENOMIC DNA]</scope>
    <source>
        <strain evidence="9 10">Nor1</strain>
    </source>
</reference>
<keyword evidence="5 7" id="KW-1133">Transmembrane helix</keyword>
<dbReference type="eggNOG" id="COG2814">
    <property type="taxonomic scope" value="Bacteria"/>
</dbReference>
<evidence type="ECO:0000259" key="8">
    <source>
        <dbReference type="PROSITE" id="PS50850"/>
    </source>
</evidence>
<dbReference type="GO" id="GO:0005886">
    <property type="term" value="C:plasma membrane"/>
    <property type="evidence" value="ECO:0007669"/>
    <property type="project" value="UniProtKB-SubCell"/>
</dbReference>
<keyword evidence="3" id="KW-1003">Cell membrane</keyword>
<dbReference type="OrthoDB" id="65739at2"/>
<keyword evidence="10" id="KW-1185">Reference proteome</keyword>
<evidence type="ECO:0000256" key="7">
    <source>
        <dbReference type="SAM" id="Phobius"/>
    </source>
</evidence>
<proteinExistence type="predicted"/>
<sequence precursor="true">MRRHYLRRRPYQRLGVGGRRQPGPAASPITSFLFIGASLAALSFAGQALAGSVLTLGVLRGVSGLFIGAMLPSVNALISLLIPSAKRGVAFGVTTAASQMGNVLGPVIGGAIALSLSIPAVFWLTASLFAIVAVWVAWRVRDPRLQECENLN</sequence>
<dbReference type="EMBL" id="AAWL01000002">
    <property type="protein sequence ID" value="EAX48735.1"/>
    <property type="molecule type" value="Genomic_DNA"/>
</dbReference>
<evidence type="ECO:0000313" key="10">
    <source>
        <dbReference type="Proteomes" id="UP000005139"/>
    </source>
</evidence>
<evidence type="ECO:0000256" key="3">
    <source>
        <dbReference type="ARBA" id="ARBA00022475"/>
    </source>
</evidence>
<dbReference type="GO" id="GO:0022857">
    <property type="term" value="F:transmembrane transporter activity"/>
    <property type="evidence" value="ECO:0007669"/>
    <property type="project" value="InterPro"/>
</dbReference>
<keyword evidence="6 7" id="KW-0472">Membrane</keyword>
<feature type="transmembrane region" description="Helical" evidence="7">
    <location>
        <begin position="89"/>
        <end position="114"/>
    </location>
</feature>
<reference evidence="9 10" key="1">
    <citation type="submission" date="2007-01" db="EMBL/GenBank/DDBJ databases">
        <title>Annotation of the draft genome assembly of Thermosinus carboxydivorans Nor1.</title>
        <authorList>
            <consortium name="US DOE Joint Genome Institute (JGI-ORNL)"/>
            <person name="Larimer F."/>
            <person name="Land M."/>
            <person name="Hauser L."/>
        </authorList>
    </citation>
    <scope>NUCLEOTIDE SEQUENCE [LARGE SCALE GENOMIC DNA]</scope>
    <source>
        <strain evidence="9 10">Nor1</strain>
    </source>
</reference>
<protein>
    <recommendedName>
        <fullName evidence="8">Major facilitator superfamily (MFS) profile domain-containing protein</fullName>
    </recommendedName>
</protein>
<evidence type="ECO:0000313" key="9">
    <source>
        <dbReference type="EMBL" id="EAX48735.1"/>
    </source>
</evidence>
<dbReference type="InterPro" id="IPR011701">
    <property type="entry name" value="MFS"/>
</dbReference>
<dbReference type="AlphaFoldDB" id="A1HML9"/>
<dbReference type="PROSITE" id="PS50850">
    <property type="entry name" value="MFS"/>
    <property type="match status" value="1"/>
</dbReference>
<dbReference type="Pfam" id="PF07690">
    <property type="entry name" value="MFS_1"/>
    <property type="match status" value="1"/>
</dbReference>
<evidence type="ECO:0000256" key="5">
    <source>
        <dbReference type="ARBA" id="ARBA00022989"/>
    </source>
</evidence>